<dbReference type="EMBL" id="ASPP01023970">
    <property type="protein sequence ID" value="ETO09638.1"/>
    <property type="molecule type" value="Genomic_DNA"/>
</dbReference>
<dbReference type="InterPro" id="IPR015943">
    <property type="entry name" value="WD40/YVTN_repeat-like_dom_sf"/>
</dbReference>
<dbReference type="SUPFAM" id="SSF50978">
    <property type="entry name" value="WD40 repeat-like"/>
    <property type="match status" value="1"/>
</dbReference>
<organism evidence="1 2">
    <name type="scientific">Reticulomyxa filosa</name>
    <dbReference type="NCBI Taxonomy" id="46433"/>
    <lineage>
        <taxon>Eukaryota</taxon>
        <taxon>Sar</taxon>
        <taxon>Rhizaria</taxon>
        <taxon>Retaria</taxon>
        <taxon>Foraminifera</taxon>
        <taxon>Monothalamids</taxon>
        <taxon>Reticulomyxidae</taxon>
        <taxon>Reticulomyxa</taxon>
    </lineage>
</organism>
<sequence length="351" mass="40426">MNSQKNKLIESCLRSMWSCVLSRPSLQIYPLMFTCDSQVNDEIQSRNIKIVKEFLGNEDGCSNIGYFTWPSLIRCNTNELLHIPITACYTSFDVTVFNRNNASQNNTQSNHQTTLNDQSTGCPNVANNIENVPFFNKKTKRKQNRQKEIESKTSEESKIEYDSNRTFCYGTVCKWNNRHTDYVNRAKILPYRYHKCHTQIDGVCVFQFSPVNGDQYLYFGPRDNVLDLWDVASKLLHALNRHRNTVRCIDFSLFQENNNNKISMISGNEYAICLVFNGHTICFVFNGHKCEVRAVEFFPFAVNNTGVDGSSNVICSELFDNTSVFGIIGQIRKNCTPLTKMGRLQRRKFLP</sequence>
<accession>X6M6L7</accession>
<evidence type="ECO:0000313" key="2">
    <source>
        <dbReference type="Proteomes" id="UP000023152"/>
    </source>
</evidence>
<gene>
    <name evidence="1" type="ORF">RFI_27735</name>
</gene>
<dbReference type="InterPro" id="IPR036322">
    <property type="entry name" value="WD40_repeat_dom_sf"/>
</dbReference>
<dbReference type="Proteomes" id="UP000023152">
    <property type="component" value="Unassembled WGS sequence"/>
</dbReference>
<keyword evidence="2" id="KW-1185">Reference proteome</keyword>
<protein>
    <submittedName>
        <fullName evidence="1">Uncharacterized protein</fullName>
    </submittedName>
</protein>
<evidence type="ECO:0000313" key="1">
    <source>
        <dbReference type="EMBL" id="ETO09638.1"/>
    </source>
</evidence>
<reference evidence="1 2" key="1">
    <citation type="journal article" date="2013" name="Curr. Biol.">
        <title>The Genome of the Foraminiferan Reticulomyxa filosa.</title>
        <authorList>
            <person name="Glockner G."/>
            <person name="Hulsmann N."/>
            <person name="Schleicher M."/>
            <person name="Noegel A.A."/>
            <person name="Eichinger L."/>
            <person name="Gallinger C."/>
            <person name="Pawlowski J."/>
            <person name="Sierra R."/>
            <person name="Euteneuer U."/>
            <person name="Pillet L."/>
            <person name="Moustafa A."/>
            <person name="Platzer M."/>
            <person name="Groth M."/>
            <person name="Szafranski K."/>
            <person name="Schliwa M."/>
        </authorList>
    </citation>
    <scope>NUCLEOTIDE SEQUENCE [LARGE SCALE GENOMIC DNA]</scope>
</reference>
<comment type="caution">
    <text evidence="1">The sequence shown here is derived from an EMBL/GenBank/DDBJ whole genome shotgun (WGS) entry which is preliminary data.</text>
</comment>
<name>X6M6L7_RETFI</name>
<dbReference type="AlphaFoldDB" id="X6M6L7"/>
<proteinExistence type="predicted"/>
<dbReference type="Gene3D" id="2.130.10.10">
    <property type="entry name" value="YVTN repeat-like/Quinoprotein amine dehydrogenase"/>
    <property type="match status" value="1"/>
</dbReference>